<organism evidence="1">
    <name type="scientific">Proteinivorax tanatarense</name>
    <dbReference type="NCBI Taxonomy" id="1260629"/>
    <lineage>
        <taxon>Bacteria</taxon>
        <taxon>Bacillati</taxon>
        <taxon>Bacillota</taxon>
        <taxon>Clostridia</taxon>
        <taxon>Eubacteriales</taxon>
        <taxon>Proteinivoracaceae</taxon>
        <taxon>Proteinivorax</taxon>
    </lineage>
</organism>
<gene>
    <name evidence="1" type="ORF">PRVXT_000253</name>
</gene>
<dbReference type="AlphaFoldDB" id="A0AAU7VMT0"/>
<accession>A0AAU7VMT0</accession>
<name>A0AAU7VMT0_9FIRM</name>
<evidence type="ECO:0008006" key="2">
    <source>
        <dbReference type="Google" id="ProtNLM"/>
    </source>
</evidence>
<dbReference type="RefSeq" id="WP_350343892.1">
    <property type="nucleotide sequence ID" value="NZ_CP158367.1"/>
</dbReference>
<proteinExistence type="predicted"/>
<dbReference type="EMBL" id="CP158367">
    <property type="protein sequence ID" value="XBX75147.1"/>
    <property type="molecule type" value="Genomic_DNA"/>
</dbReference>
<reference evidence="1" key="2">
    <citation type="submission" date="2024-06" db="EMBL/GenBank/DDBJ databases">
        <authorList>
            <person name="Petrova K.O."/>
            <person name="Toshchakov S.V."/>
            <person name="Boltjanskaja Y.V."/>
            <person name="Kevbrin V."/>
        </authorList>
    </citation>
    <scope>NUCLEOTIDE SEQUENCE</scope>
    <source>
        <strain evidence="1">Z-910T</strain>
    </source>
</reference>
<reference evidence="1" key="1">
    <citation type="journal article" date="2013" name="Extremophiles">
        <title>Proteinivorax tanatarense gen. nov., sp. nov., an anaerobic, haloalkaliphilic, proteolytic bacterium isolated from a decaying algal bloom, and proposal of Proteinivoraceae fam. nov.</title>
        <authorList>
            <person name="Kevbrin V."/>
            <person name="Boltyanskaya Y."/>
            <person name="Zhilina T."/>
            <person name="Kolganova T."/>
            <person name="Lavrentjeva E."/>
            <person name="Kuznetsov B."/>
        </authorList>
    </citation>
    <scope>NUCLEOTIDE SEQUENCE</scope>
    <source>
        <strain evidence="1">Z-910T</strain>
    </source>
</reference>
<sequence>MSSKTEEKAIRCVEDVVDKSKLLKSLLDKNDKTPSWDGEIYVYNTSNHRKDNLKGKVPVQVKGTNVKKFSAKTKSFPIQVSDLLNYFHEGGILFFVVEINKRLETKIFYICLLPLDIKTLLAKAMEGQKSISGKLTYLAKSSKLQNICRSFLHNRKLQYSTVRQGDKNRELEEFNIIDFTVFVDDKTTISDHVLNNEIYLYGRECEESIPTPLGKSKAEQISYQIDSNISVDSVVYFESCKMVKSKNKDFIVVNENINFNINDNIMHFNSKGNLSTRLKETEFIINVIKNGYFCVEEARFEVLNIPGKKRVAIQQYYSNLLKTEKVLNLYNIKEDLEMDSLTNKDYKNLNIFIDININKRKIKSKLSRSNFSLIKIGNIHIAIFILVDINRYMNIINLFGNKEKLPKCIYTYNECEYEGCIYTLLTTDYILKANNLNLQIVKESIKSAPFSEQHRRAVTQLVLNLITAYDLDNNFKESISLALEICRWLEHHDNIDTVTKLNKYQILKRMRGLYTSEKHELLGLREIEKDKPVVLCGINILLDNKTDFEYYFDKLTTEEREEFKRYPISNISNLQK</sequence>
<protein>
    <recommendedName>
        <fullName evidence="2">DUF4365 domain-containing protein</fullName>
    </recommendedName>
</protein>
<evidence type="ECO:0000313" key="1">
    <source>
        <dbReference type="EMBL" id="XBX75147.1"/>
    </source>
</evidence>